<evidence type="ECO:0000313" key="1">
    <source>
        <dbReference type="EMBL" id="BET01351.1"/>
    </source>
</evidence>
<evidence type="ECO:0000313" key="2">
    <source>
        <dbReference type="Proteomes" id="UP001307889"/>
    </source>
</evidence>
<name>A0ABN7BAE7_9HEMI</name>
<proteinExistence type="predicted"/>
<reference evidence="1 2" key="1">
    <citation type="submission" date="2023-09" db="EMBL/GenBank/DDBJ databases">
        <title>Nesidiocoris tenuis whole genome shotgun sequence.</title>
        <authorList>
            <person name="Shibata T."/>
            <person name="Shimoda M."/>
            <person name="Kobayashi T."/>
            <person name="Uehara T."/>
        </authorList>
    </citation>
    <scope>NUCLEOTIDE SEQUENCE [LARGE SCALE GENOMIC DNA]</scope>
    <source>
        <strain evidence="1 2">Japan</strain>
    </source>
</reference>
<sequence>MQDSPIRTALHGWGGRYLATKDSGACVFSHEILHPPEEKDLPVGRTKDTCILWWGCESAIRHRLLDRSCTYS</sequence>
<accession>A0ABN7BAE7</accession>
<protein>
    <submittedName>
        <fullName evidence="1">Uncharacterized protein</fullName>
    </submittedName>
</protein>
<gene>
    <name evidence="1" type="ORF">NTJ_14167</name>
</gene>
<organism evidence="1 2">
    <name type="scientific">Nesidiocoris tenuis</name>
    <dbReference type="NCBI Taxonomy" id="355587"/>
    <lineage>
        <taxon>Eukaryota</taxon>
        <taxon>Metazoa</taxon>
        <taxon>Ecdysozoa</taxon>
        <taxon>Arthropoda</taxon>
        <taxon>Hexapoda</taxon>
        <taxon>Insecta</taxon>
        <taxon>Pterygota</taxon>
        <taxon>Neoptera</taxon>
        <taxon>Paraneoptera</taxon>
        <taxon>Hemiptera</taxon>
        <taxon>Heteroptera</taxon>
        <taxon>Panheteroptera</taxon>
        <taxon>Cimicomorpha</taxon>
        <taxon>Miridae</taxon>
        <taxon>Dicyphina</taxon>
        <taxon>Nesidiocoris</taxon>
    </lineage>
</organism>
<dbReference type="EMBL" id="AP028920">
    <property type="protein sequence ID" value="BET01351.1"/>
    <property type="molecule type" value="Genomic_DNA"/>
</dbReference>
<dbReference type="Proteomes" id="UP001307889">
    <property type="component" value="Chromosome 12"/>
</dbReference>
<keyword evidence="2" id="KW-1185">Reference proteome</keyword>